<keyword evidence="2" id="KW-1185">Reference proteome</keyword>
<dbReference type="Proteomes" id="UP000314294">
    <property type="component" value="Unassembled WGS sequence"/>
</dbReference>
<name>A0A4Z2J8Q2_9TELE</name>
<evidence type="ECO:0000313" key="2">
    <source>
        <dbReference type="Proteomes" id="UP000314294"/>
    </source>
</evidence>
<dbReference type="AlphaFoldDB" id="A0A4Z2J8Q2"/>
<reference evidence="1 2" key="1">
    <citation type="submission" date="2019-03" db="EMBL/GenBank/DDBJ databases">
        <title>First draft genome of Liparis tanakae, snailfish: a comprehensive survey of snailfish specific genes.</title>
        <authorList>
            <person name="Kim W."/>
            <person name="Song I."/>
            <person name="Jeong J.-H."/>
            <person name="Kim D."/>
            <person name="Kim S."/>
            <person name="Ryu S."/>
            <person name="Song J.Y."/>
            <person name="Lee S.K."/>
        </authorList>
    </citation>
    <scope>NUCLEOTIDE SEQUENCE [LARGE SCALE GENOMIC DNA]</scope>
    <source>
        <tissue evidence="1">Muscle</tissue>
    </source>
</reference>
<gene>
    <name evidence="1" type="ORF">EYF80_003250</name>
</gene>
<protein>
    <submittedName>
        <fullName evidence="1">Uncharacterized protein</fullName>
    </submittedName>
</protein>
<sequence>MESITWKVVILTPVVQLVLELNDLFQLFDLPVGFVTDECAGQELHPAQEHHLSQEEQGADDRGERPGQFYVVVHALVGRLVDGVEVVNVADSLEIRKDAGADHEGEEVYCNQNCGAGTEGYQQPWRISKLRLQLYLHHGNLGIS</sequence>
<proteinExistence type="predicted"/>
<comment type="caution">
    <text evidence="1">The sequence shown here is derived from an EMBL/GenBank/DDBJ whole genome shotgun (WGS) entry which is preliminary data.</text>
</comment>
<organism evidence="1 2">
    <name type="scientific">Liparis tanakae</name>
    <name type="common">Tanaka's snailfish</name>
    <dbReference type="NCBI Taxonomy" id="230148"/>
    <lineage>
        <taxon>Eukaryota</taxon>
        <taxon>Metazoa</taxon>
        <taxon>Chordata</taxon>
        <taxon>Craniata</taxon>
        <taxon>Vertebrata</taxon>
        <taxon>Euteleostomi</taxon>
        <taxon>Actinopterygii</taxon>
        <taxon>Neopterygii</taxon>
        <taxon>Teleostei</taxon>
        <taxon>Neoteleostei</taxon>
        <taxon>Acanthomorphata</taxon>
        <taxon>Eupercaria</taxon>
        <taxon>Perciformes</taxon>
        <taxon>Cottioidei</taxon>
        <taxon>Cottales</taxon>
        <taxon>Liparidae</taxon>
        <taxon>Liparis</taxon>
    </lineage>
</organism>
<evidence type="ECO:0000313" key="1">
    <source>
        <dbReference type="EMBL" id="TNN86480.1"/>
    </source>
</evidence>
<dbReference type="EMBL" id="SRLO01000015">
    <property type="protein sequence ID" value="TNN86480.1"/>
    <property type="molecule type" value="Genomic_DNA"/>
</dbReference>
<accession>A0A4Z2J8Q2</accession>